<dbReference type="PANTHER" id="PTHR15822:SF4">
    <property type="entry name" value="TYROSYL-DNA PHOSPHODIESTERASE 2"/>
    <property type="match status" value="1"/>
</dbReference>
<dbReference type="Gene3D" id="1.10.1410.10">
    <property type="match status" value="1"/>
</dbReference>
<evidence type="ECO:0000256" key="8">
    <source>
        <dbReference type="ARBA" id="ARBA00023204"/>
    </source>
</evidence>
<dbReference type="InterPro" id="IPR051547">
    <property type="entry name" value="TDP2-like"/>
</dbReference>
<dbReference type="AlphaFoldDB" id="A0A290Z679"/>
<dbReference type="RefSeq" id="WP_096493718.1">
    <property type="nucleotide sequence ID" value="NZ_CP023445.1"/>
</dbReference>
<keyword evidence="5" id="KW-0227">DNA damage</keyword>
<keyword evidence="7" id="KW-0460">Magnesium</keyword>
<evidence type="ECO:0000259" key="10">
    <source>
        <dbReference type="Pfam" id="PF03372"/>
    </source>
</evidence>
<proteinExistence type="predicted"/>
<dbReference type="GO" id="GO:0005737">
    <property type="term" value="C:cytoplasm"/>
    <property type="evidence" value="ECO:0007669"/>
    <property type="project" value="TreeGrafter"/>
</dbReference>
<dbReference type="Gene3D" id="3.90.1140.10">
    <property type="entry name" value="Cyclic phosphodiesterase"/>
    <property type="match status" value="1"/>
</dbReference>
<evidence type="ECO:0000259" key="11">
    <source>
        <dbReference type="Pfam" id="PF04457"/>
    </source>
</evidence>
<evidence type="ECO:0000256" key="4">
    <source>
        <dbReference type="ARBA" id="ARBA00022723"/>
    </source>
</evidence>
<name>A0A290Z679_9PSEU</name>
<evidence type="ECO:0000256" key="1">
    <source>
        <dbReference type="ARBA" id="ARBA00001936"/>
    </source>
</evidence>
<dbReference type="SUPFAM" id="SSF56219">
    <property type="entry name" value="DNase I-like"/>
    <property type="match status" value="1"/>
</dbReference>
<gene>
    <name evidence="12" type="ORF">CNX65_15400</name>
</gene>
<dbReference type="PANTHER" id="PTHR15822">
    <property type="entry name" value="TRAF AND TNF RECEPTOR-ASSOCIATED PROTEIN"/>
    <property type="match status" value="1"/>
</dbReference>
<dbReference type="GO" id="GO:0016779">
    <property type="term" value="F:nucleotidyltransferase activity"/>
    <property type="evidence" value="ECO:0007669"/>
    <property type="project" value="InterPro"/>
</dbReference>
<dbReference type="InterPro" id="IPR040459">
    <property type="entry name" value="MJ1316"/>
</dbReference>
<comment type="cofactor">
    <cofactor evidence="2">
        <name>Mg(2+)</name>
        <dbReference type="ChEBI" id="CHEBI:18420"/>
    </cofactor>
</comment>
<keyword evidence="12" id="KW-0255">Endonuclease</keyword>
<keyword evidence="6" id="KW-0378">Hydrolase</keyword>
<evidence type="ECO:0000313" key="12">
    <source>
        <dbReference type="EMBL" id="ATE54506.1"/>
    </source>
</evidence>
<dbReference type="EMBL" id="CP023445">
    <property type="protein sequence ID" value="ATE54506.1"/>
    <property type="molecule type" value="Genomic_DNA"/>
</dbReference>
<dbReference type="GO" id="GO:0070260">
    <property type="term" value="F:5'-tyrosyl-DNA phosphodiesterase activity"/>
    <property type="evidence" value="ECO:0007669"/>
    <property type="project" value="TreeGrafter"/>
</dbReference>
<dbReference type="InterPro" id="IPR002934">
    <property type="entry name" value="Polymerase_NTP_transf_dom"/>
</dbReference>
<dbReference type="SUPFAM" id="SSF55144">
    <property type="entry name" value="LigT-like"/>
    <property type="match status" value="1"/>
</dbReference>
<dbReference type="SUPFAM" id="SSF81301">
    <property type="entry name" value="Nucleotidyltransferase"/>
    <property type="match status" value="1"/>
</dbReference>
<dbReference type="GO" id="GO:0004527">
    <property type="term" value="F:exonuclease activity"/>
    <property type="evidence" value="ECO:0007669"/>
    <property type="project" value="UniProtKB-KW"/>
</dbReference>
<evidence type="ECO:0000256" key="3">
    <source>
        <dbReference type="ARBA" id="ARBA00022722"/>
    </source>
</evidence>
<dbReference type="GO" id="GO:0004519">
    <property type="term" value="F:endonuclease activity"/>
    <property type="evidence" value="ECO:0007669"/>
    <property type="project" value="UniProtKB-KW"/>
</dbReference>
<evidence type="ECO:0000256" key="7">
    <source>
        <dbReference type="ARBA" id="ARBA00022842"/>
    </source>
</evidence>
<keyword evidence="4" id="KW-0479">Metal-binding</keyword>
<dbReference type="Pfam" id="PF03372">
    <property type="entry name" value="Exo_endo_phos"/>
    <property type="match status" value="1"/>
</dbReference>
<feature type="domain" description="Endonuclease/exonuclease/phosphatase" evidence="10">
    <location>
        <begin position="120"/>
        <end position="351"/>
    </location>
</feature>
<organism evidence="12 13">
    <name type="scientific">Actinosynnema pretiosum</name>
    <dbReference type="NCBI Taxonomy" id="42197"/>
    <lineage>
        <taxon>Bacteria</taxon>
        <taxon>Bacillati</taxon>
        <taxon>Actinomycetota</taxon>
        <taxon>Actinomycetes</taxon>
        <taxon>Pseudonocardiales</taxon>
        <taxon>Pseudonocardiaceae</taxon>
        <taxon>Actinosynnema</taxon>
    </lineage>
</organism>
<dbReference type="Pfam" id="PF01909">
    <property type="entry name" value="NTP_transf_2"/>
    <property type="match status" value="1"/>
</dbReference>
<feature type="domain" description="MJ1316 RNA cyclic group end recognition" evidence="11">
    <location>
        <begin position="1"/>
        <end position="64"/>
    </location>
</feature>
<dbReference type="InterPro" id="IPR036691">
    <property type="entry name" value="Endo/exonu/phosph_ase_sf"/>
</dbReference>
<evidence type="ECO:0000259" key="9">
    <source>
        <dbReference type="Pfam" id="PF01909"/>
    </source>
</evidence>
<keyword evidence="8" id="KW-0234">DNA repair</keyword>
<accession>A0A290Z679</accession>
<dbReference type="InterPro" id="IPR043519">
    <property type="entry name" value="NT_sf"/>
</dbReference>
<dbReference type="Gene3D" id="3.60.10.10">
    <property type="entry name" value="Endonuclease/exonuclease/phosphatase"/>
    <property type="match status" value="1"/>
</dbReference>
<keyword evidence="3" id="KW-0540">Nuclease</keyword>
<dbReference type="Proteomes" id="UP000218505">
    <property type="component" value="Chromosome"/>
</dbReference>
<dbReference type="InterPro" id="IPR005135">
    <property type="entry name" value="Endo/exonuclease/phosphatase"/>
</dbReference>
<reference evidence="12" key="1">
    <citation type="submission" date="2017-09" db="EMBL/GenBank/DDBJ databases">
        <title>Complete Genome Sequence of ansamitocin-producing Bacterium Actinosynnema pretiosum X47.</title>
        <authorList>
            <person name="Cao G."/>
            <person name="Zong G."/>
            <person name="Zhong C."/>
            <person name="Fu J."/>
        </authorList>
    </citation>
    <scope>NUCLEOTIDE SEQUENCE [LARGE SCALE GENOMIC DNA]</scope>
    <source>
        <strain evidence="12">X47</strain>
    </source>
</reference>
<protein>
    <submittedName>
        <fullName evidence="12">Endonuclease/exonuclease/phosphatase</fullName>
    </submittedName>
</protein>
<dbReference type="InterPro" id="IPR009097">
    <property type="entry name" value="Cyclic_Pdiesterase"/>
</dbReference>
<dbReference type="KEGG" id="apre:CNX65_15400"/>
<dbReference type="GO" id="GO:0046872">
    <property type="term" value="F:metal ion binding"/>
    <property type="evidence" value="ECO:0007669"/>
    <property type="project" value="UniProtKB-KW"/>
</dbReference>
<sequence length="895" mass="94639">MRTSEQVYHRVRWDARFDQARFTFGVAQRGAAVKRVPMVVFDPTEVPWHRVLFVEADGEVLWDRASGVDRVEQSAAGRVRSAGLLRPPFFDAGAPHSWHPVDGWRPGSGAAPPGASLRVLTWNTLWDKYNPELVRTARRRPLLLAELQVADADVIALQEVEPELAAMLAAAPWVRERYTFDTAPTSAEVGDTGLLLLSRVPVRESGRHAFSRRKGLAAITVETAAGPVVVVNTHLTSDHSADGASRRRAELAGAAEVLSGVDGEVVVVGDFNDGGPLPASALGARDAWVEVRGPGGAPTFDPATNPLAALGSLTGRSSRLDRVLLRGSARVESVALVGDVPTAAGLFASDHYGVRADLVPGVPGKPGGVGAQRGSAGRFASSARTTRTAVVWLPPQEVADAVEPVRRAHDRGAGRWPAHVTLLFGFAPEADFDEAVPLLARAVRDVRPFDVRLAGVRAFGEDVVWLDPAADGEEPWHLLHAALAAAFPGGRRDFVPHLTLGRSVGALSDARALGEFRGRVGELAVVSRRGDGPMLTRAVVPLGGGEPHWVSEVDTSGAVDLGARAEEVVHWARGVGEVHVVGSRATGCALPDADLDLVAVVPGEPGPLPGPWVPPGARDVRVVTGARGPGVRAVVEPGLGVDIAVVGSGAVPVAEAVARRGETSGEVALSAVSDAEAIRAAVAGHEERFTALAREVKAWARVKGLDSAPFGGLPGVAWSVLAAVSAREADDDPLTHFFGTWAAWDWRRAVSLDGDAGPARGPMTVLTPSSPVRDCAEQVGEDFAELLTAELYRAWEFPESRRERPELHRRHRAWALARADDAGRLRGRVRALLEELAEAGAPDAHAWPRPVDGGIAVGLGRTPPDAVELARVAGRWAVGLRGGSLRWHEGGGLEV</sequence>
<evidence type="ECO:0000256" key="5">
    <source>
        <dbReference type="ARBA" id="ARBA00022763"/>
    </source>
</evidence>
<dbReference type="GO" id="GO:0006302">
    <property type="term" value="P:double-strand break repair"/>
    <property type="evidence" value="ECO:0007669"/>
    <property type="project" value="TreeGrafter"/>
</dbReference>
<evidence type="ECO:0000256" key="2">
    <source>
        <dbReference type="ARBA" id="ARBA00001946"/>
    </source>
</evidence>
<dbReference type="SUPFAM" id="SSF81631">
    <property type="entry name" value="PAP/OAS1 substrate-binding domain"/>
    <property type="match status" value="1"/>
</dbReference>
<feature type="domain" description="Polymerase nucleotidyl transferase" evidence="9">
    <location>
        <begin position="570"/>
        <end position="604"/>
    </location>
</feature>
<dbReference type="CDD" id="cd09080">
    <property type="entry name" value="TDP2"/>
    <property type="match status" value="1"/>
</dbReference>
<comment type="cofactor">
    <cofactor evidence="1">
        <name>Mn(2+)</name>
        <dbReference type="ChEBI" id="CHEBI:29035"/>
    </cofactor>
</comment>
<dbReference type="Pfam" id="PF04457">
    <property type="entry name" value="MJ1316"/>
    <property type="match status" value="1"/>
</dbReference>
<evidence type="ECO:0000256" key="6">
    <source>
        <dbReference type="ARBA" id="ARBA00022801"/>
    </source>
</evidence>
<keyword evidence="13" id="KW-1185">Reference proteome</keyword>
<evidence type="ECO:0000313" key="13">
    <source>
        <dbReference type="Proteomes" id="UP000218505"/>
    </source>
</evidence>
<dbReference type="GO" id="GO:0003697">
    <property type="term" value="F:single-stranded DNA binding"/>
    <property type="evidence" value="ECO:0007669"/>
    <property type="project" value="TreeGrafter"/>
</dbReference>
<dbReference type="Pfam" id="PF13563">
    <property type="entry name" value="2_5_RNA_ligase2"/>
    <property type="match status" value="1"/>
</dbReference>